<organism evidence="2 3">
    <name type="scientific">Novipirellula caenicola</name>
    <dbReference type="NCBI Taxonomy" id="1536901"/>
    <lineage>
        <taxon>Bacteria</taxon>
        <taxon>Pseudomonadati</taxon>
        <taxon>Planctomycetota</taxon>
        <taxon>Planctomycetia</taxon>
        <taxon>Pirellulales</taxon>
        <taxon>Pirellulaceae</taxon>
        <taxon>Novipirellula</taxon>
    </lineage>
</organism>
<keyword evidence="1" id="KW-0732">Signal</keyword>
<protein>
    <recommendedName>
        <fullName evidence="4">Serine protease</fullName>
    </recommendedName>
</protein>
<keyword evidence="3" id="KW-1185">Reference proteome</keyword>
<accession>A0ABP9VWL7</accession>
<feature type="chain" id="PRO_5045867393" description="Serine protease" evidence="1">
    <location>
        <begin position="37"/>
        <end position="727"/>
    </location>
</feature>
<evidence type="ECO:0000313" key="2">
    <source>
        <dbReference type="EMBL" id="GAA5509537.1"/>
    </source>
</evidence>
<name>A0ABP9VWL7_9BACT</name>
<reference evidence="2 3" key="1">
    <citation type="submission" date="2024-02" db="EMBL/GenBank/DDBJ databases">
        <title>Rhodopirellula caenicola NBRC 110016.</title>
        <authorList>
            <person name="Ichikawa N."/>
            <person name="Katano-Makiyama Y."/>
            <person name="Hidaka K."/>
        </authorList>
    </citation>
    <scope>NUCLEOTIDE SEQUENCE [LARGE SCALE GENOMIC DNA]</scope>
    <source>
        <strain evidence="2 3">NBRC 110016</strain>
    </source>
</reference>
<comment type="caution">
    <text evidence="2">The sequence shown here is derived from an EMBL/GenBank/DDBJ whole genome shotgun (WGS) entry which is preliminary data.</text>
</comment>
<evidence type="ECO:0008006" key="4">
    <source>
        <dbReference type="Google" id="ProtNLM"/>
    </source>
</evidence>
<evidence type="ECO:0000256" key="1">
    <source>
        <dbReference type="SAM" id="SignalP"/>
    </source>
</evidence>
<proteinExistence type="predicted"/>
<feature type="signal peptide" evidence="1">
    <location>
        <begin position="1"/>
        <end position="36"/>
    </location>
</feature>
<sequence>MTYDPPTKQYPSRRLRLTIAFVISLCVATNASDAFAQSVCLPSPRLLTTMPMGGQAGSEVEVTLSGEAIDDASELVFSHPGITAKSKLDDAGKADPHRYVVTIAADCPAGIHEARVMTPLGLSSSRVFSVDTVAELVQSEPSTSPELALPVTINSIVNATMPVRGVNHYRFEAKQDQRVVVDCAARGIDSKLNAVVIIADAAGRDLLVERRGDLLDFTAPADGQYIVKVHELTFQGGAEHFYRLAIRELSADQQPQRMAGTEAVNAFSWPPIGLAQVATTTEVEPNDSKRLGEASLVQTITLPCDIAGTFFPAADVDVFEFTAKKGESWWVEVASERLGLPTDPTMLVQRVVESAADGSKTESLVDVIELADIPSPVKVSGNNYAYDGPPYNAGTSDILGKIEIPEDGRYRVQLLDAFGGTRSDIRNRYRMVIRKAEPDFALVAWALHMGLRNGDRNALSKPISLRPGATMALEVVAFRRDGFDGDIELSMQSLPDGVFAQGLKIPAGKSRGIVLVTADEGAPSGWANATFIGQAEIEGETVSRPCRLASMAWPVKDAWSEIPSPRLVVDVAVSVGSAEVAPLTIQPTADAPIEVVAGESVTIPLAHRRRSEFSGATVAMQTMGSGFEAHPKFDLPLNDDHSEVTLDLAKLKPAPGDYWIAFYGSAVAKYSREALAPDPMAPAPIVPAPVDAAKPSSEPAKKPSTTDIADIVVSKPIAIRVLPAEKK</sequence>
<gene>
    <name evidence="2" type="ORF">Rcae01_05037</name>
</gene>
<dbReference type="EMBL" id="BAABRO010000014">
    <property type="protein sequence ID" value="GAA5509537.1"/>
    <property type="molecule type" value="Genomic_DNA"/>
</dbReference>
<dbReference type="Proteomes" id="UP001416858">
    <property type="component" value="Unassembled WGS sequence"/>
</dbReference>
<evidence type="ECO:0000313" key="3">
    <source>
        <dbReference type="Proteomes" id="UP001416858"/>
    </source>
</evidence>
<dbReference type="Gene3D" id="2.60.120.380">
    <property type="match status" value="2"/>
</dbReference>